<dbReference type="InterPro" id="IPR023298">
    <property type="entry name" value="ATPase_P-typ_TM_dom_sf"/>
</dbReference>
<dbReference type="InterPro" id="IPR023214">
    <property type="entry name" value="HAD_sf"/>
</dbReference>
<evidence type="ECO:0000259" key="9">
    <source>
        <dbReference type="Pfam" id="PF00122"/>
    </source>
</evidence>
<feature type="transmembrane region" description="Helical" evidence="8">
    <location>
        <begin position="811"/>
        <end position="830"/>
    </location>
</feature>
<feature type="transmembrane region" description="Helical" evidence="8">
    <location>
        <begin position="851"/>
        <end position="874"/>
    </location>
</feature>
<keyword evidence="4" id="KW-0106">Calcium</keyword>
<name>A0ABP0Y6U0_9ROSI</name>
<dbReference type="SUPFAM" id="SSF81665">
    <property type="entry name" value="Calcium ATPase, transmembrane domain M"/>
    <property type="match status" value="1"/>
</dbReference>
<dbReference type="InterPro" id="IPR008250">
    <property type="entry name" value="ATPase_P-typ_transduc_dom_A_sf"/>
</dbReference>
<dbReference type="InterPro" id="IPR023299">
    <property type="entry name" value="ATPase_P-typ_cyto_dom_N"/>
</dbReference>
<dbReference type="InterPro" id="IPR059000">
    <property type="entry name" value="ATPase_P-type_domA"/>
</dbReference>
<sequence length="986" mass="110501">MLRGTDADGGAQPLLVVSAVSYKPAGFKFRQLVLSIRFVLCLNRTRSPPPVHTVIDVIPLESEREIKKRHLKQLVKEENLEALDAFGGVQGVVSFLRSESHPPIDVVGDLAQTVHGLEFWGSFLLLVKGFWPCLYNSINSCTILVLVIAADLSFAIGSLEQGLEHGWHDGVGILLAVFLLVFVPSVSSFFRKKAEEKKLLKIKNNLKVTVKRHEMLQGVSVFDVKEGEIIHLKKGDRVPADGLLIEGKNLILDEAINSHIDPHRNPFLFSGSVVEYGEGEMIAVSIDHNTAFQKGLLDVIDHPSQETVFQSRINKPYEFIEKFSLVVSLMMLLVELIRLLCVKHKHGDYYNDKPETKGKLTVVFVANVFERMFLEFGKFKVSSVATVLVTVVIGIQHGMPLALAVSLSFWREKMRRSHKVNCRNLSSCGTLGLVSAICIDITAEFSFHEVEIREFLVGEEKINPAMKFHPDIHQGFEVAARVLHLDPKTSVLLRNKLLNFLETSGLKINKESLDQRFDIIDHKFLSSEKGIGVLVNKSRGDTEANLFHEHFYGDGSTILNMCSNYYDIRGRIHDIENRKDVFEKVIREMEEKGLRPIAFACKQTNDHQVFEGGLKLLGLMGLKFSHEKILHALKDLENIGVRIILTSEDELSVAINMADGLGAQCDPNNKEVEGARFREIMKINGTEKNELMKSINVMGKANSEDKLLLVRELKAKGEIVALLGGLTSGDVPTLMEADIGIVQENRSTRVSRLVSDLSCEDVASLNHTLKYGRCNYLNIQKFYQVQLTALISGLLITLVCTMVSGKSPITTFHLIWVTLVMCLLGSLMMVMELNDEEVRNHVRRNNRNQPLITRVILKKIVIHVLCQALVFLVVEYLGQKIMPHMEEDVRHTMIFNTFIICQIANLLGAITMGLVTNEVAVLQVVLQILWVMISVVGVLAVQVMVIEFDGTIVNGVKLSAVQWTICSLFALAFGWGSYIFFHFVLH</sequence>
<evidence type="ECO:0000256" key="1">
    <source>
        <dbReference type="ARBA" id="ARBA00004370"/>
    </source>
</evidence>
<keyword evidence="12" id="KW-1185">Reference proteome</keyword>
<feature type="transmembrane region" description="Helical" evidence="8">
    <location>
        <begin position="319"/>
        <end position="340"/>
    </location>
</feature>
<dbReference type="SUPFAM" id="SSF81653">
    <property type="entry name" value="Calcium ATPase, transduction domain A"/>
    <property type="match status" value="1"/>
</dbReference>
<keyword evidence="3" id="KW-0479">Metal-binding</keyword>
<feature type="domain" description="P-type ATPase A" evidence="9">
    <location>
        <begin position="207"/>
        <end position="294"/>
    </location>
</feature>
<dbReference type="EMBL" id="OZ021736">
    <property type="protein sequence ID" value="CAK9316138.1"/>
    <property type="molecule type" value="Genomic_DNA"/>
</dbReference>
<dbReference type="Gene3D" id="3.40.1110.10">
    <property type="entry name" value="Calcium-transporting ATPase, cytoplasmic domain N"/>
    <property type="match status" value="1"/>
</dbReference>
<dbReference type="InterPro" id="IPR036412">
    <property type="entry name" value="HAD-like_sf"/>
</dbReference>
<evidence type="ECO:0000313" key="11">
    <source>
        <dbReference type="EMBL" id="CAK9316138.1"/>
    </source>
</evidence>
<dbReference type="PANTHER" id="PTHR24093:SF454">
    <property type="entry name" value="CATION-TRANSPORTING P-TYPE ATPASE C-TERMINAL DOMAIN-CONTAINING PROTEIN"/>
    <property type="match status" value="1"/>
</dbReference>
<feature type="transmembrane region" description="Helical" evidence="8">
    <location>
        <begin position="787"/>
        <end position="805"/>
    </location>
</feature>
<evidence type="ECO:0000256" key="2">
    <source>
        <dbReference type="ARBA" id="ARBA00022692"/>
    </source>
</evidence>
<keyword evidence="5" id="KW-0460">Magnesium</keyword>
<feature type="transmembrane region" description="Helical" evidence="8">
    <location>
        <begin position="894"/>
        <end position="916"/>
    </location>
</feature>
<dbReference type="Gene3D" id="2.70.150.10">
    <property type="entry name" value="Calcium-transporting ATPase, cytoplasmic transduction domain A"/>
    <property type="match status" value="1"/>
</dbReference>
<feature type="transmembrane region" description="Helical" evidence="8">
    <location>
        <begin position="384"/>
        <end position="410"/>
    </location>
</feature>
<reference evidence="11 12" key="1">
    <citation type="submission" date="2024-03" db="EMBL/GenBank/DDBJ databases">
        <authorList>
            <person name="Gkanogiannis A."/>
            <person name="Becerra Lopez-Lavalle L."/>
        </authorList>
    </citation>
    <scope>NUCLEOTIDE SEQUENCE [LARGE SCALE GENOMIC DNA]</scope>
</reference>
<dbReference type="Pfam" id="PF13246">
    <property type="entry name" value="Cation_ATPase"/>
    <property type="match status" value="1"/>
</dbReference>
<feature type="transmembrane region" description="Helical" evidence="8">
    <location>
        <begin position="138"/>
        <end position="159"/>
    </location>
</feature>
<keyword evidence="6 8" id="KW-1133">Transmembrane helix</keyword>
<evidence type="ECO:0000256" key="4">
    <source>
        <dbReference type="ARBA" id="ARBA00022837"/>
    </source>
</evidence>
<keyword evidence="7 8" id="KW-0472">Membrane</keyword>
<protein>
    <submittedName>
        <fullName evidence="11">Uncharacterized protein</fullName>
    </submittedName>
</protein>
<dbReference type="Gene3D" id="3.40.50.1000">
    <property type="entry name" value="HAD superfamily/HAD-like"/>
    <property type="match status" value="1"/>
</dbReference>
<dbReference type="Gene3D" id="1.20.1110.10">
    <property type="entry name" value="Calcium-transporting ATPase, transmembrane domain"/>
    <property type="match status" value="2"/>
</dbReference>
<accession>A0ABP0Y6U0</accession>
<proteinExistence type="predicted"/>
<dbReference type="SUPFAM" id="SSF56784">
    <property type="entry name" value="HAD-like"/>
    <property type="match status" value="1"/>
</dbReference>
<dbReference type="Pfam" id="PF00122">
    <property type="entry name" value="E1-E2_ATPase"/>
    <property type="match status" value="1"/>
</dbReference>
<keyword evidence="2 8" id="KW-0812">Transmembrane</keyword>
<dbReference type="Pfam" id="PF00689">
    <property type="entry name" value="Cation_ATPase_C"/>
    <property type="match status" value="1"/>
</dbReference>
<feature type="transmembrane region" description="Helical" evidence="8">
    <location>
        <begin position="171"/>
        <end position="190"/>
    </location>
</feature>
<evidence type="ECO:0000313" key="12">
    <source>
        <dbReference type="Proteomes" id="UP001642487"/>
    </source>
</evidence>
<dbReference type="Proteomes" id="UP001642487">
    <property type="component" value="Chromosome 2"/>
</dbReference>
<evidence type="ECO:0000256" key="5">
    <source>
        <dbReference type="ARBA" id="ARBA00022842"/>
    </source>
</evidence>
<evidence type="ECO:0000256" key="7">
    <source>
        <dbReference type="ARBA" id="ARBA00023136"/>
    </source>
</evidence>
<evidence type="ECO:0000256" key="6">
    <source>
        <dbReference type="ARBA" id="ARBA00022989"/>
    </source>
</evidence>
<gene>
    <name evidence="11" type="ORF">CITCOLO1_LOCUS7985</name>
</gene>
<feature type="domain" description="Cation-transporting P-type ATPase C-terminal" evidence="10">
    <location>
        <begin position="807"/>
        <end position="972"/>
    </location>
</feature>
<comment type="subcellular location">
    <subcellularLocation>
        <location evidence="1">Membrane</location>
    </subcellularLocation>
</comment>
<feature type="transmembrane region" description="Helical" evidence="8">
    <location>
        <begin position="928"/>
        <end position="948"/>
    </location>
</feature>
<evidence type="ECO:0000259" key="10">
    <source>
        <dbReference type="Pfam" id="PF00689"/>
    </source>
</evidence>
<evidence type="ECO:0000256" key="3">
    <source>
        <dbReference type="ARBA" id="ARBA00022723"/>
    </source>
</evidence>
<dbReference type="InterPro" id="IPR006068">
    <property type="entry name" value="ATPase_P-typ_cation-transptr_C"/>
</dbReference>
<evidence type="ECO:0000256" key="8">
    <source>
        <dbReference type="SAM" id="Phobius"/>
    </source>
</evidence>
<feature type="transmembrane region" description="Helical" evidence="8">
    <location>
        <begin position="960"/>
        <end position="985"/>
    </location>
</feature>
<dbReference type="PANTHER" id="PTHR24093">
    <property type="entry name" value="CATION TRANSPORTING ATPASE"/>
    <property type="match status" value="1"/>
</dbReference>
<organism evidence="11 12">
    <name type="scientific">Citrullus colocynthis</name>
    <name type="common">colocynth</name>
    <dbReference type="NCBI Taxonomy" id="252529"/>
    <lineage>
        <taxon>Eukaryota</taxon>
        <taxon>Viridiplantae</taxon>
        <taxon>Streptophyta</taxon>
        <taxon>Embryophyta</taxon>
        <taxon>Tracheophyta</taxon>
        <taxon>Spermatophyta</taxon>
        <taxon>Magnoliopsida</taxon>
        <taxon>eudicotyledons</taxon>
        <taxon>Gunneridae</taxon>
        <taxon>Pentapetalae</taxon>
        <taxon>rosids</taxon>
        <taxon>fabids</taxon>
        <taxon>Cucurbitales</taxon>
        <taxon>Cucurbitaceae</taxon>
        <taxon>Benincaseae</taxon>
        <taxon>Citrullus</taxon>
    </lineage>
</organism>